<dbReference type="Gene3D" id="1.50.10.10">
    <property type="match status" value="1"/>
</dbReference>
<proteinExistence type="inferred from homology"/>
<dbReference type="InterPro" id="IPR010819">
    <property type="entry name" value="AGE/CE"/>
</dbReference>
<dbReference type="InterPro" id="IPR005835">
    <property type="entry name" value="NTP_transferase_dom"/>
</dbReference>
<dbReference type="PANTHER" id="PTHR46390">
    <property type="entry name" value="MANNOSE-1-PHOSPHATE GUANYLYLTRANSFERASE"/>
    <property type="match status" value="1"/>
</dbReference>
<evidence type="ECO:0000313" key="6">
    <source>
        <dbReference type="Proteomes" id="UP000628854"/>
    </source>
</evidence>
<dbReference type="SUPFAM" id="SSF48208">
    <property type="entry name" value="Six-hairpin glycosidases"/>
    <property type="match status" value="1"/>
</dbReference>
<evidence type="ECO:0000313" key="5">
    <source>
        <dbReference type="EMBL" id="GGB75494.1"/>
    </source>
</evidence>
<dbReference type="EMBL" id="BMKF01000002">
    <property type="protein sequence ID" value="GGB75494.1"/>
    <property type="molecule type" value="Genomic_DNA"/>
</dbReference>
<organism evidence="5 6">
    <name type="scientific">Henriciella pelagia</name>
    <dbReference type="NCBI Taxonomy" id="1977912"/>
    <lineage>
        <taxon>Bacteria</taxon>
        <taxon>Pseudomonadati</taxon>
        <taxon>Pseudomonadota</taxon>
        <taxon>Alphaproteobacteria</taxon>
        <taxon>Hyphomonadales</taxon>
        <taxon>Hyphomonadaceae</taxon>
        <taxon>Henriciella</taxon>
    </lineage>
</organism>
<evidence type="ECO:0000259" key="3">
    <source>
        <dbReference type="Pfam" id="PF00483"/>
    </source>
</evidence>
<keyword evidence="6" id="KW-1185">Reference proteome</keyword>
<dbReference type="Pfam" id="PF07221">
    <property type="entry name" value="GlcNAc_2-epim"/>
    <property type="match status" value="1"/>
</dbReference>
<dbReference type="SUPFAM" id="SSF53448">
    <property type="entry name" value="Nucleotide-diphospho-sugar transferases"/>
    <property type="match status" value="1"/>
</dbReference>
<dbReference type="GO" id="GO:0016779">
    <property type="term" value="F:nucleotidyltransferase activity"/>
    <property type="evidence" value="ECO:0007669"/>
    <property type="project" value="UniProtKB-KW"/>
</dbReference>
<feature type="domain" description="Nucleotidyl transferase" evidence="3">
    <location>
        <begin position="5"/>
        <end position="186"/>
    </location>
</feature>
<evidence type="ECO:0000256" key="2">
    <source>
        <dbReference type="ARBA" id="ARBA00023235"/>
    </source>
</evidence>
<dbReference type="Gene3D" id="3.90.550.10">
    <property type="entry name" value="Spore Coat Polysaccharide Biosynthesis Protein SpsA, Chain A"/>
    <property type="match status" value="1"/>
</dbReference>
<dbReference type="PANTHER" id="PTHR46390:SF1">
    <property type="entry name" value="MANNOSE-1-PHOSPHATE GUANYLYLTRANSFERASE"/>
    <property type="match status" value="1"/>
</dbReference>
<dbReference type="Proteomes" id="UP000628854">
    <property type="component" value="Unassembled WGS sequence"/>
</dbReference>
<dbReference type="InterPro" id="IPR051161">
    <property type="entry name" value="Mannose-6P_isomerase_type2"/>
</dbReference>
<reference evidence="6" key="1">
    <citation type="journal article" date="2019" name="Int. J. Syst. Evol. Microbiol.">
        <title>The Global Catalogue of Microorganisms (GCM) 10K type strain sequencing project: providing services to taxonomists for standard genome sequencing and annotation.</title>
        <authorList>
            <consortium name="The Broad Institute Genomics Platform"/>
            <consortium name="The Broad Institute Genome Sequencing Center for Infectious Disease"/>
            <person name="Wu L."/>
            <person name="Ma J."/>
        </authorList>
    </citation>
    <scope>NUCLEOTIDE SEQUENCE [LARGE SCALE GENOMIC DNA]</scope>
    <source>
        <strain evidence="6">CGMCC 1.15928</strain>
    </source>
</reference>
<keyword evidence="5" id="KW-0808">Transferase</keyword>
<keyword evidence="2 5" id="KW-0413">Isomerase</keyword>
<dbReference type="GO" id="GO:0016853">
    <property type="term" value="F:isomerase activity"/>
    <property type="evidence" value="ECO:0007669"/>
    <property type="project" value="UniProtKB-KW"/>
</dbReference>
<evidence type="ECO:0000256" key="1">
    <source>
        <dbReference type="ARBA" id="ARBA00008558"/>
    </source>
</evidence>
<sequence>MHRPDDYLLILPADHHIAYPDRLHDAVAAGLDRAEEGHLVTFGIEPSFPATGYGYIELEDGTGRTRKARRFVEKPDEATAAAYLETGRYVWNAGIFLFRADAMIQAFKAHAPEIFAAVTSALPKDPVKSIAERTVTLNPSAFAGCPSISVDYAIMEKVSPIFAVPVDMGWSDVGDYKALWELSPRDNDGNATAGAAHLVDTRDSYVRSEGLPIFTAGLSNMIVVANDRHIMVCPMDKAQDVKTLADRASAPSAPLKHVREQARSILYEQFDFWSRAGWDDQHGGFFESVDATGRPLEGAVRRTRVAARQVFSFASAVELGWDRTQVAADIVSKGLDHLLDAARNPSGGWAHLIGPDGRIADHSEDLYDHAFIILAGATAYRILGDSRGLDMALAALSHIEANWTDPDVGGYLEGSAHTSERRANPHMHMLEALLALHAGTGDEAHLTRARDIIVLFESTFFEPRYDILREFFLSDWKPAAGERGLLFEPGHHYEWASLLSQFQAVTGRDLSSWRHRLIAKADRDGRSEDSLFCHNAVLATGAVADANKRLWVQLEKLRALRLHPQVTTDEDVALLFDGIRKAYIDPAGQGLLIDELDQDGNPLDKPVPASMLYHLVTAFAPFL</sequence>
<comment type="similarity">
    <text evidence="1">Belongs to the N-acylglucosamine 2-epimerase family.</text>
</comment>
<keyword evidence="5" id="KW-0548">Nucleotidyltransferase</keyword>
<dbReference type="InterPro" id="IPR054566">
    <property type="entry name" value="ManC/GMP-like_b-helix"/>
</dbReference>
<accession>A0ABQ1JV47</accession>
<protein>
    <submittedName>
        <fullName evidence="5">Mannose-1-phosphate guanylyltransferase/mannose-6-phosphate isomerase</fullName>
    </submittedName>
</protein>
<feature type="domain" description="MannoseP isomerase/GMP-like beta-helix" evidence="4">
    <location>
        <begin position="198"/>
        <end position="244"/>
    </location>
</feature>
<dbReference type="Pfam" id="PF00483">
    <property type="entry name" value="NTP_transferase"/>
    <property type="match status" value="1"/>
</dbReference>
<dbReference type="InterPro" id="IPR029044">
    <property type="entry name" value="Nucleotide-diphossugar_trans"/>
</dbReference>
<dbReference type="InterPro" id="IPR008928">
    <property type="entry name" value="6-hairpin_glycosidase_sf"/>
</dbReference>
<evidence type="ECO:0000259" key="4">
    <source>
        <dbReference type="Pfam" id="PF22640"/>
    </source>
</evidence>
<dbReference type="InterPro" id="IPR012341">
    <property type="entry name" value="6hp_glycosidase-like_sf"/>
</dbReference>
<gene>
    <name evidence="5" type="ORF">GCM10011503_25250</name>
</gene>
<dbReference type="SUPFAM" id="SSF159283">
    <property type="entry name" value="Guanosine diphospho-D-mannose pyrophosphorylase/mannose-6-phosphate isomerase linker domain"/>
    <property type="match status" value="1"/>
</dbReference>
<dbReference type="Pfam" id="PF22640">
    <property type="entry name" value="ManC_GMP_beta-helix"/>
    <property type="match status" value="1"/>
</dbReference>
<name>A0ABQ1JV47_9PROT</name>
<comment type="caution">
    <text evidence="5">The sequence shown here is derived from an EMBL/GenBank/DDBJ whole genome shotgun (WGS) entry which is preliminary data.</text>
</comment>